<dbReference type="InterPro" id="IPR023286">
    <property type="entry name" value="ABATE_dom_sf"/>
</dbReference>
<dbReference type="PANTHER" id="PTHR35525">
    <property type="entry name" value="BLL6575 PROTEIN"/>
    <property type="match status" value="1"/>
</dbReference>
<dbReference type="InterPro" id="IPR021005">
    <property type="entry name" value="Znf_CGNR"/>
</dbReference>
<dbReference type="InterPro" id="IPR010852">
    <property type="entry name" value="ABATE"/>
</dbReference>
<dbReference type="Gene3D" id="1.10.3300.10">
    <property type="entry name" value="Jann2411-like domain"/>
    <property type="match status" value="1"/>
</dbReference>
<dbReference type="AlphaFoldDB" id="A0A845DZP5"/>
<dbReference type="Proteomes" id="UP000460949">
    <property type="component" value="Unassembled WGS sequence"/>
</dbReference>
<protein>
    <submittedName>
        <fullName evidence="2">CGNR zinc finger domain-containing protein</fullName>
    </submittedName>
</protein>
<feature type="domain" description="Zinc finger CGNR" evidence="1">
    <location>
        <begin position="143"/>
        <end position="182"/>
    </location>
</feature>
<evidence type="ECO:0000313" key="3">
    <source>
        <dbReference type="Proteomes" id="UP000460949"/>
    </source>
</evidence>
<comment type="caution">
    <text evidence="2">The sequence shown here is derived from an EMBL/GenBank/DDBJ whole genome shotgun (WGS) entry which is preliminary data.</text>
</comment>
<name>A0A845DZP5_9BACI</name>
<dbReference type="RefSeq" id="WP_160835342.1">
    <property type="nucleotide sequence ID" value="NZ_WMET01000001.1"/>
</dbReference>
<accession>A0A845DZP5</accession>
<sequence>MQDQMTFSHFSSYVFINFFNTINSRRDQANDYLTMEQGVDEWLDLMGKHRLLTDQQVEAVKQGPFHIEKLRSFRDQSRSYFYNRENEEAFTHMLSEWTKGSLQFKFDQDALVPVPLKGGSDGLLAILAYQMLHHKEAGIWEKVSACQNDDCLALFVNQKGRRKWCSMDVCGNRMKARKHYSKKKAGQPAE</sequence>
<dbReference type="PANTHER" id="PTHR35525:SF3">
    <property type="entry name" value="BLL6575 PROTEIN"/>
    <property type="match status" value="1"/>
</dbReference>
<evidence type="ECO:0000259" key="1">
    <source>
        <dbReference type="Pfam" id="PF11706"/>
    </source>
</evidence>
<proteinExistence type="predicted"/>
<reference evidence="2 3" key="1">
    <citation type="submission" date="2019-11" db="EMBL/GenBank/DDBJ databases">
        <title>Genome sequences of 17 halophilic strains isolated from different environments.</title>
        <authorList>
            <person name="Furrow R.E."/>
        </authorList>
    </citation>
    <scope>NUCLEOTIDE SEQUENCE [LARGE SCALE GENOMIC DNA]</scope>
    <source>
        <strain evidence="2 3">22511_23_Filter</strain>
    </source>
</reference>
<evidence type="ECO:0000313" key="2">
    <source>
        <dbReference type="EMBL" id="MYL18904.1"/>
    </source>
</evidence>
<gene>
    <name evidence="2" type="ORF">GLW04_03320</name>
</gene>
<organism evidence="2 3">
    <name type="scientific">Halobacillus litoralis</name>
    <dbReference type="NCBI Taxonomy" id="45668"/>
    <lineage>
        <taxon>Bacteria</taxon>
        <taxon>Bacillati</taxon>
        <taxon>Bacillota</taxon>
        <taxon>Bacilli</taxon>
        <taxon>Bacillales</taxon>
        <taxon>Bacillaceae</taxon>
        <taxon>Halobacillus</taxon>
    </lineage>
</organism>
<dbReference type="EMBL" id="WMET01000001">
    <property type="protein sequence ID" value="MYL18904.1"/>
    <property type="molecule type" value="Genomic_DNA"/>
</dbReference>
<dbReference type="Pfam" id="PF11706">
    <property type="entry name" value="zf-CGNR"/>
    <property type="match status" value="1"/>
</dbReference>
<dbReference type="SUPFAM" id="SSF160904">
    <property type="entry name" value="Jann2411-like"/>
    <property type="match status" value="1"/>
</dbReference>